<proteinExistence type="predicted"/>
<dbReference type="AlphaFoldDB" id="A0A6J3KL13"/>
<evidence type="ECO:0000313" key="3">
    <source>
        <dbReference type="RefSeq" id="XP_033353893.1"/>
    </source>
</evidence>
<protein>
    <submittedName>
        <fullName evidence="3">Uncharacterized protein LOC117235709</fullName>
    </submittedName>
</protein>
<dbReference type="KEGG" id="bvk:117235709"/>
<name>A0A6J3KL13_9HYME</name>
<dbReference type="Proteomes" id="UP000504631">
    <property type="component" value="Unplaced"/>
</dbReference>
<keyword evidence="1" id="KW-0732">Signal</keyword>
<feature type="chain" id="PRO_5027123028" evidence="1">
    <location>
        <begin position="19"/>
        <end position="150"/>
    </location>
</feature>
<dbReference type="RefSeq" id="XP_033353893.1">
    <property type="nucleotide sequence ID" value="XM_033498002.1"/>
</dbReference>
<keyword evidence="2" id="KW-1185">Reference proteome</keyword>
<sequence>MKRLIIFLTIIIIHLICGLDSDLHFQSKYSRYEFILHKCIASAQLNRKHQIAMQEKNSTARQVQSPTVSLNLKLNNSHPFNNSKTTYNNVHMEHYLIKRMENTPLRTLNIKTMQSLLPIFTKKDLLPELEKVTNKTTNSSHSIILVKSAT</sequence>
<gene>
    <name evidence="3" type="primary">LOC117235709</name>
</gene>
<organism evidence="2 3">
    <name type="scientific">Bombus vosnesenskii</name>
    <dbReference type="NCBI Taxonomy" id="207650"/>
    <lineage>
        <taxon>Eukaryota</taxon>
        <taxon>Metazoa</taxon>
        <taxon>Ecdysozoa</taxon>
        <taxon>Arthropoda</taxon>
        <taxon>Hexapoda</taxon>
        <taxon>Insecta</taxon>
        <taxon>Pterygota</taxon>
        <taxon>Neoptera</taxon>
        <taxon>Endopterygota</taxon>
        <taxon>Hymenoptera</taxon>
        <taxon>Apocrita</taxon>
        <taxon>Aculeata</taxon>
        <taxon>Apoidea</taxon>
        <taxon>Anthophila</taxon>
        <taxon>Apidae</taxon>
        <taxon>Bombus</taxon>
        <taxon>Pyrobombus</taxon>
    </lineage>
</organism>
<evidence type="ECO:0000313" key="2">
    <source>
        <dbReference type="Proteomes" id="UP000504631"/>
    </source>
</evidence>
<feature type="signal peptide" evidence="1">
    <location>
        <begin position="1"/>
        <end position="18"/>
    </location>
</feature>
<dbReference type="GeneID" id="117235709"/>
<evidence type="ECO:0000256" key="1">
    <source>
        <dbReference type="SAM" id="SignalP"/>
    </source>
</evidence>
<accession>A0A6J3KL13</accession>
<reference evidence="3" key="1">
    <citation type="submission" date="2025-08" db="UniProtKB">
        <authorList>
            <consortium name="RefSeq"/>
        </authorList>
    </citation>
    <scope>IDENTIFICATION</scope>
    <source>
        <tissue evidence="3">Muscle</tissue>
    </source>
</reference>